<organism evidence="1 2">
    <name type="scientific">Dryococelus australis</name>
    <dbReference type="NCBI Taxonomy" id="614101"/>
    <lineage>
        <taxon>Eukaryota</taxon>
        <taxon>Metazoa</taxon>
        <taxon>Ecdysozoa</taxon>
        <taxon>Arthropoda</taxon>
        <taxon>Hexapoda</taxon>
        <taxon>Insecta</taxon>
        <taxon>Pterygota</taxon>
        <taxon>Neoptera</taxon>
        <taxon>Polyneoptera</taxon>
        <taxon>Phasmatodea</taxon>
        <taxon>Verophasmatodea</taxon>
        <taxon>Anareolatae</taxon>
        <taxon>Phasmatidae</taxon>
        <taxon>Eurycanthinae</taxon>
        <taxon>Dryococelus</taxon>
    </lineage>
</organism>
<protein>
    <submittedName>
        <fullName evidence="1">Uncharacterized protein</fullName>
    </submittedName>
</protein>
<dbReference type="EMBL" id="JARBHB010000009">
    <property type="protein sequence ID" value="KAJ8876175.1"/>
    <property type="molecule type" value="Genomic_DNA"/>
</dbReference>
<gene>
    <name evidence="1" type="ORF">PR048_024084</name>
</gene>
<comment type="caution">
    <text evidence="1">The sequence shown here is derived from an EMBL/GenBank/DDBJ whole genome shotgun (WGS) entry which is preliminary data.</text>
</comment>
<dbReference type="Proteomes" id="UP001159363">
    <property type="component" value="Chromosome 8"/>
</dbReference>
<evidence type="ECO:0000313" key="2">
    <source>
        <dbReference type="Proteomes" id="UP001159363"/>
    </source>
</evidence>
<accession>A0ABQ9GVW8</accession>
<name>A0ABQ9GVW8_9NEOP</name>
<sequence>MPNIKPVNKTVQLVTCQHTREIKGEASITIRICDIETVTVAFVSDEMREEAILGTPWLT</sequence>
<reference evidence="1 2" key="1">
    <citation type="submission" date="2023-02" db="EMBL/GenBank/DDBJ databases">
        <title>LHISI_Scaffold_Assembly.</title>
        <authorList>
            <person name="Stuart O.P."/>
            <person name="Cleave R."/>
            <person name="Magrath M.J.L."/>
            <person name="Mikheyev A.S."/>
        </authorList>
    </citation>
    <scope>NUCLEOTIDE SEQUENCE [LARGE SCALE GENOMIC DNA]</scope>
    <source>
        <strain evidence="1">Daus_M_001</strain>
        <tissue evidence="1">Leg muscle</tissue>
    </source>
</reference>
<evidence type="ECO:0000313" key="1">
    <source>
        <dbReference type="EMBL" id="KAJ8876175.1"/>
    </source>
</evidence>
<proteinExistence type="predicted"/>
<keyword evidence="2" id="KW-1185">Reference proteome</keyword>